<evidence type="ECO:0000256" key="8">
    <source>
        <dbReference type="PIRSR" id="PIRSR001365-2"/>
    </source>
</evidence>
<evidence type="ECO:0000256" key="2">
    <source>
        <dbReference type="ARBA" id="ARBA00004983"/>
    </source>
</evidence>
<reference evidence="9 10" key="1">
    <citation type="submission" date="2019-07" db="EMBL/GenBank/DDBJ databases">
        <title>New species of Amycolatopsis and Streptomyces.</title>
        <authorList>
            <person name="Duangmal K."/>
            <person name="Teo W.F.A."/>
            <person name="Lipun K."/>
        </authorList>
    </citation>
    <scope>NUCLEOTIDE SEQUENCE [LARGE SCALE GENOMIC DNA]</scope>
    <source>
        <strain evidence="9 10">JCM 30562</strain>
    </source>
</reference>
<feature type="active site" description="Proton donor/acceptor" evidence="7">
    <location>
        <position position="138"/>
    </location>
</feature>
<comment type="catalytic activity">
    <reaction evidence="1 5">
        <text>5-dehydro-4-deoxy-D-glucarate + H(+) = 2,5-dioxopentanoate + CO2 + H2O</text>
        <dbReference type="Rhea" id="RHEA:24608"/>
        <dbReference type="ChEBI" id="CHEBI:15377"/>
        <dbReference type="ChEBI" id="CHEBI:15378"/>
        <dbReference type="ChEBI" id="CHEBI:16526"/>
        <dbReference type="ChEBI" id="CHEBI:42819"/>
        <dbReference type="ChEBI" id="CHEBI:58136"/>
        <dbReference type="EC" id="4.2.1.41"/>
    </reaction>
</comment>
<dbReference type="HAMAP" id="MF_00694">
    <property type="entry name" value="KDGDH"/>
    <property type="match status" value="1"/>
</dbReference>
<sequence length="313" mass="32439">MVRSRVELDGLLAFPLTPFTEDLSVNLDVFAENVESHLAAGAGALFVGCGTGEFSSLAPEELAALLRTARDVAHGRVPVWVGAGGGAATARAGVAAAEEGGADGVLLLPPYLVTGPQSGLLDHVRFAIGGTSVPVIVYHRSPGVFTPAAARSLLDIPSVAGLKDGYGDVDLMTRIVTEIRAAGTERSGSFLFFNGLPTAEMSAKAYSAIGVARYSSAVHCFAPEIAHRFHRALAEGDAAVMDALLQGFYLPFVALRDEGPGFAVSLVKAAARLRGVKAGSVRPPLAEPSPAQLDRLEKIVDHGFAVLKGIESA</sequence>
<dbReference type="GO" id="GO:0042838">
    <property type="term" value="P:D-glucarate catabolic process"/>
    <property type="evidence" value="ECO:0007669"/>
    <property type="project" value="UniProtKB-UniRule"/>
</dbReference>
<dbReference type="EMBL" id="VJZA01000058">
    <property type="protein sequence ID" value="TVT18599.1"/>
    <property type="molecule type" value="Genomic_DNA"/>
</dbReference>
<evidence type="ECO:0000256" key="1">
    <source>
        <dbReference type="ARBA" id="ARBA00001446"/>
    </source>
</evidence>
<dbReference type="InterPro" id="IPR017655">
    <property type="entry name" value="Dehydro-deoxyglucarate_dehyd"/>
</dbReference>
<evidence type="ECO:0000256" key="7">
    <source>
        <dbReference type="PIRSR" id="PIRSR001365-1"/>
    </source>
</evidence>
<organism evidence="9 10">
    <name type="scientific">Amycolatopsis acidiphila</name>
    <dbReference type="NCBI Taxonomy" id="715473"/>
    <lineage>
        <taxon>Bacteria</taxon>
        <taxon>Bacillati</taxon>
        <taxon>Actinomycetota</taxon>
        <taxon>Actinomycetes</taxon>
        <taxon>Pseudonocardiales</taxon>
        <taxon>Pseudonocardiaceae</taxon>
        <taxon>Amycolatopsis</taxon>
    </lineage>
</organism>
<dbReference type="GO" id="GO:0047448">
    <property type="term" value="F:5-dehydro-4-deoxyglucarate dehydratase activity"/>
    <property type="evidence" value="ECO:0007669"/>
    <property type="project" value="UniProtKB-UniRule"/>
</dbReference>
<gene>
    <name evidence="9" type="ORF">FNH06_27030</name>
</gene>
<dbReference type="AlphaFoldDB" id="A0A558A2W7"/>
<evidence type="ECO:0000256" key="3">
    <source>
        <dbReference type="ARBA" id="ARBA00007592"/>
    </source>
</evidence>
<evidence type="ECO:0000256" key="6">
    <source>
        <dbReference type="PIRNR" id="PIRNR001365"/>
    </source>
</evidence>
<proteinExistence type="inferred from homology"/>
<dbReference type="InterPro" id="IPR013785">
    <property type="entry name" value="Aldolase_TIM"/>
</dbReference>
<accession>A0A558A2W7</accession>
<dbReference type="OrthoDB" id="8995637at2"/>
<protein>
    <recommendedName>
        <fullName evidence="5">Probable 5-dehydro-4-deoxyglucarate dehydratase</fullName>
        <ecNumber evidence="5">4.2.1.41</ecNumber>
    </recommendedName>
    <alternativeName>
        <fullName evidence="5">5-keto-4-deoxy-glucarate dehydratase</fullName>
        <shortName evidence="5">KDGDH</shortName>
    </alternativeName>
</protein>
<evidence type="ECO:0000256" key="4">
    <source>
        <dbReference type="ARBA" id="ARBA00023239"/>
    </source>
</evidence>
<dbReference type="RefSeq" id="WP_144642729.1">
    <property type="nucleotide sequence ID" value="NZ_BNAX01000005.1"/>
</dbReference>
<evidence type="ECO:0000313" key="9">
    <source>
        <dbReference type="EMBL" id="TVT18599.1"/>
    </source>
</evidence>
<comment type="pathway">
    <text evidence="2 5">Carbohydrate acid metabolism; D-glucarate degradation; 2,5-dioxopentanoate from D-glucarate: step 2/2.</text>
</comment>
<dbReference type="SMART" id="SM01130">
    <property type="entry name" value="DHDPS"/>
    <property type="match status" value="1"/>
</dbReference>
<dbReference type="NCBIfam" id="NF002958">
    <property type="entry name" value="PRK03620.1"/>
    <property type="match status" value="1"/>
</dbReference>
<feature type="binding site" evidence="8">
    <location>
        <position position="51"/>
    </location>
    <ligand>
        <name>pyruvate</name>
        <dbReference type="ChEBI" id="CHEBI:15361"/>
    </ligand>
</feature>
<feature type="active site" description="Schiff-base intermediate with substrate" evidence="7">
    <location>
        <position position="163"/>
    </location>
</feature>
<dbReference type="Gene3D" id="3.20.20.70">
    <property type="entry name" value="Aldolase class I"/>
    <property type="match status" value="1"/>
</dbReference>
<dbReference type="PANTHER" id="PTHR12128:SF19">
    <property type="entry name" value="5-DEHYDRO-4-DEOXYGLUCARATE DEHYDRATASE 2-RELATED"/>
    <property type="match status" value="1"/>
</dbReference>
<dbReference type="UniPathway" id="UPA00564">
    <property type="reaction ID" value="UER00628"/>
</dbReference>
<dbReference type="Pfam" id="PF00701">
    <property type="entry name" value="DHDPS"/>
    <property type="match status" value="1"/>
</dbReference>
<dbReference type="PANTHER" id="PTHR12128">
    <property type="entry name" value="DIHYDRODIPICOLINATE SYNTHASE"/>
    <property type="match status" value="1"/>
</dbReference>
<keyword evidence="4 5" id="KW-0456">Lyase</keyword>
<dbReference type="GO" id="GO:0008840">
    <property type="term" value="F:4-hydroxy-tetrahydrodipicolinate synthase activity"/>
    <property type="evidence" value="ECO:0007669"/>
    <property type="project" value="TreeGrafter"/>
</dbReference>
<dbReference type="EC" id="4.2.1.41" evidence="5"/>
<dbReference type="InterPro" id="IPR002220">
    <property type="entry name" value="DapA-like"/>
</dbReference>
<keyword evidence="10" id="KW-1185">Reference proteome</keyword>
<dbReference type="Proteomes" id="UP000318578">
    <property type="component" value="Unassembled WGS sequence"/>
</dbReference>
<comment type="caution">
    <text evidence="9">The sequence shown here is derived from an EMBL/GenBank/DDBJ whole genome shotgun (WGS) entry which is preliminary data.</text>
</comment>
<dbReference type="PIRSF" id="PIRSF001365">
    <property type="entry name" value="DHDPS"/>
    <property type="match status" value="1"/>
</dbReference>
<comment type="similarity">
    <text evidence="3 5 6">Belongs to the DapA family.</text>
</comment>
<dbReference type="SUPFAM" id="SSF51569">
    <property type="entry name" value="Aldolase"/>
    <property type="match status" value="1"/>
</dbReference>
<evidence type="ECO:0000313" key="10">
    <source>
        <dbReference type="Proteomes" id="UP000318578"/>
    </source>
</evidence>
<evidence type="ECO:0000256" key="5">
    <source>
        <dbReference type="HAMAP-Rule" id="MF_00694"/>
    </source>
</evidence>
<name>A0A558A2W7_9PSEU</name>